<proteinExistence type="predicted"/>
<evidence type="ECO:0000259" key="1">
    <source>
        <dbReference type="PROSITE" id="PS50181"/>
    </source>
</evidence>
<protein>
    <recommendedName>
        <fullName evidence="1">F-box domain-containing protein</fullName>
    </recommendedName>
</protein>
<organism evidence="2 3">
    <name type="scientific">Agrocybe pediades</name>
    <dbReference type="NCBI Taxonomy" id="84607"/>
    <lineage>
        <taxon>Eukaryota</taxon>
        <taxon>Fungi</taxon>
        <taxon>Dikarya</taxon>
        <taxon>Basidiomycota</taxon>
        <taxon>Agaricomycotina</taxon>
        <taxon>Agaricomycetes</taxon>
        <taxon>Agaricomycetidae</taxon>
        <taxon>Agaricales</taxon>
        <taxon>Agaricineae</taxon>
        <taxon>Strophariaceae</taxon>
        <taxon>Agrocybe</taxon>
    </lineage>
</organism>
<accession>A0A8H4R390</accession>
<dbReference type="InterPro" id="IPR001810">
    <property type="entry name" value="F-box_dom"/>
</dbReference>
<dbReference type="Pfam" id="PF00646">
    <property type="entry name" value="F-box"/>
    <property type="match status" value="1"/>
</dbReference>
<comment type="caution">
    <text evidence="2">The sequence shown here is derived from an EMBL/GenBank/DDBJ whole genome shotgun (WGS) entry which is preliminary data.</text>
</comment>
<dbReference type="Gene3D" id="1.20.1280.50">
    <property type="match status" value="1"/>
</dbReference>
<feature type="domain" description="F-box" evidence="1">
    <location>
        <begin position="2"/>
        <end position="48"/>
    </location>
</feature>
<evidence type="ECO:0000313" key="3">
    <source>
        <dbReference type="Proteomes" id="UP000521872"/>
    </source>
</evidence>
<dbReference type="SUPFAM" id="SSF81383">
    <property type="entry name" value="F-box domain"/>
    <property type="match status" value="1"/>
</dbReference>
<dbReference type="PROSITE" id="PS50181">
    <property type="entry name" value="FBOX"/>
    <property type="match status" value="1"/>
</dbReference>
<name>A0A8H4R390_9AGAR</name>
<dbReference type="InterPro" id="IPR036047">
    <property type="entry name" value="F-box-like_dom_sf"/>
</dbReference>
<keyword evidence="3" id="KW-1185">Reference proteome</keyword>
<reference evidence="2 3" key="1">
    <citation type="submission" date="2019-12" db="EMBL/GenBank/DDBJ databases">
        <authorList>
            <person name="Floudas D."/>
            <person name="Bentzer J."/>
            <person name="Ahren D."/>
            <person name="Johansson T."/>
            <person name="Persson P."/>
            <person name="Tunlid A."/>
        </authorList>
    </citation>
    <scope>NUCLEOTIDE SEQUENCE [LARGE SCALE GENOMIC DNA]</scope>
    <source>
        <strain evidence="2 3">CBS 102.39</strain>
    </source>
</reference>
<dbReference type="AlphaFoldDB" id="A0A8H4R390"/>
<dbReference type="EMBL" id="JAACJL010000002">
    <property type="protein sequence ID" value="KAF4622442.1"/>
    <property type="molecule type" value="Genomic_DNA"/>
</dbReference>
<evidence type="ECO:0000313" key="2">
    <source>
        <dbReference type="EMBL" id="KAF4622442.1"/>
    </source>
</evidence>
<sequence>MPPKFEMLPLELLTEIMQWLEVADVLCTRRTCKYIHQATTAKPIWIHLFWKCERASPGSLTLEKPLTMYSSKELEHVVLSWESSRVGWHTRDGIPSRQRTLHIPNDCLHDIALSGEHYRHYLVPGGRWLLAFRIDGQISYYDLESAEYEKGRILVPGYIEKCSAINDVSFSVDISDRLPFRDFKMAQHVHDDHYHGLWPSYGIIKIWHIDFVFEGHAVVGLRANCLKTFIVSLTCNILKLTLSLRNQYLAIAVEYSVYECKRNHATIVEWPLLRDMAQEYPRRILYTSLKAEDIHLLPNGRLAVFTMDSVSVYNVSSIPLGEDNMLFDAHNSDRSYPIPSSTCTLSCSGHSPPSPRIISIPFVSPDSVGFLVGELDALQSVTISSDDFGDPRLTAKKLIQLPSHQWCKHWTTRYSLGRHHGVLYRGDHKSESSLILLEYDPEQGFEPDYVPVIKSIKRDIQEGKTDQDTSRQLSPLWKFEELAFDVLFDEASGRVVVHMDQRLEVLDFALMYK</sequence>
<gene>
    <name evidence="2" type="ORF">D9613_009452</name>
</gene>
<dbReference type="Proteomes" id="UP000521872">
    <property type="component" value="Unassembled WGS sequence"/>
</dbReference>